<evidence type="ECO:0000256" key="2">
    <source>
        <dbReference type="ARBA" id="ARBA00022827"/>
    </source>
</evidence>
<accession>A0ABP0CWZ7</accession>
<feature type="domain" description="FAD-binding" evidence="4">
    <location>
        <begin position="7"/>
        <end position="348"/>
    </location>
</feature>
<keyword evidence="6" id="KW-1185">Reference proteome</keyword>
<sequence>MAPGFSKILIVGAGPAGQLLGLLLAKENIDVTILDQADKLDENPRATHYASPAMRVLNLAGVGDEMREKGFAPNNVAWRKLDGTFIAGLDNESQKDSLERMIALPLDQLGRVLYDHSKKFFSIKYLFNHKVISIGQDEKMAWVNVEKIAGSGETTRFEADYIVGCDGANSIIRRSLFGDWEFPGRTWDEQIVATNVYYPFEKYNYSDSNFIIDAVHWHMAAKITKDGMWRVTYGELPGLTRDELLARQPDKFKTILPGNPDPDYTLVNVSPYKVHQRLAKSLRVGRFLLAADAAHLCNPFGGLGLTGGIVDVGGLYECLKGIYTNVADDSILDVYSNVRRKRYLEVVDPISSANLRRMFAIPPDEVLEKDDFLKLCKQCETDKELEQKMAEVRVLML</sequence>
<reference evidence="5 6" key="1">
    <citation type="submission" date="2024-01" db="EMBL/GenBank/DDBJ databases">
        <authorList>
            <person name="Allen C."/>
            <person name="Tagirdzhanova G."/>
        </authorList>
    </citation>
    <scope>NUCLEOTIDE SEQUENCE [LARGE SCALE GENOMIC DNA]</scope>
</reference>
<dbReference type="Pfam" id="PF01494">
    <property type="entry name" value="FAD_binding_3"/>
    <property type="match status" value="1"/>
</dbReference>
<keyword evidence="2" id="KW-0274">FAD</keyword>
<keyword evidence="1" id="KW-0285">Flavoprotein</keyword>
<protein>
    <recommendedName>
        <fullName evidence="4">FAD-binding domain-containing protein</fullName>
    </recommendedName>
</protein>
<name>A0ABP0CWZ7_9PEZI</name>
<proteinExistence type="predicted"/>
<keyword evidence="3" id="KW-0560">Oxidoreductase</keyword>
<dbReference type="EMBL" id="CAWUHC010000163">
    <property type="protein sequence ID" value="CAK7236652.1"/>
    <property type="molecule type" value="Genomic_DNA"/>
</dbReference>
<dbReference type="PANTHER" id="PTHR43476">
    <property type="entry name" value="3-(3-HYDROXY-PHENYL)PROPIONATE/3-HYDROXYCINNAMIC ACID HYDROXYLASE"/>
    <property type="match status" value="1"/>
</dbReference>
<gene>
    <name evidence="5" type="ORF">SBRCBS47491_009711</name>
</gene>
<evidence type="ECO:0000256" key="1">
    <source>
        <dbReference type="ARBA" id="ARBA00022630"/>
    </source>
</evidence>
<dbReference type="PANTHER" id="PTHR43476:SF3">
    <property type="entry name" value="FAD-BINDING MONOOXYGENASE"/>
    <property type="match status" value="1"/>
</dbReference>
<organism evidence="5 6">
    <name type="scientific">Sporothrix bragantina</name>
    <dbReference type="NCBI Taxonomy" id="671064"/>
    <lineage>
        <taxon>Eukaryota</taxon>
        <taxon>Fungi</taxon>
        <taxon>Dikarya</taxon>
        <taxon>Ascomycota</taxon>
        <taxon>Pezizomycotina</taxon>
        <taxon>Sordariomycetes</taxon>
        <taxon>Sordariomycetidae</taxon>
        <taxon>Ophiostomatales</taxon>
        <taxon>Ophiostomataceae</taxon>
        <taxon>Sporothrix</taxon>
    </lineage>
</organism>
<evidence type="ECO:0000259" key="4">
    <source>
        <dbReference type="Pfam" id="PF01494"/>
    </source>
</evidence>
<comment type="caution">
    <text evidence="5">The sequence shown here is derived from an EMBL/GenBank/DDBJ whole genome shotgun (WGS) entry which is preliminary data.</text>
</comment>
<dbReference type="InterPro" id="IPR036188">
    <property type="entry name" value="FAD/NAD-bd_sf"/>
</dbReference>
<dbReference type="Gene3D" id="3.30.70.2450">
    <property type="match status" value="1"/>
</dbReference>
<evidence type="ECO:0000313" key="5">
    <source>
        <dbReference type="EMBL" id="CAK7236652.1"/>
    </source>
</evidence>
<dbReference type="SUPFAM" id="SSF51905">
    <property type="entry name" value="FAD/NAD(P)-binding domain"/>
    <property type="match status" value="1"/>
</dbReference>
<dbReference type="Proteomes" id="UP001642406">
    <property type="component" value="Unassembled WGS sequence"/>
</dbReference>
<evidence type="ECO:0000313" key="6">
    <source>
        <dbReference type="Proteomes" id="UP001642406"/>
    </source>
</evidence>
<dbReference type="PRINTS" id="PR00420">
    <property type="entry name" value="RNGMNOXGNASE"/>
</dbReference>
<dbReference type="InterPro" id="IPR050631">
    <property type="entry name" value="PheA/TfdB_FAD_monoxygenase"/>
</dbReference>
<dbReference type="Gene3D" id="3.50.50.60">
    <property type="entry name" value="FAD/NAD(P)-binding domain"/>
    <property type="match status" value="1"/>
</dbReference>
<dbReference type="InterPro" id="IPR002938">
    <property type="entry name" value="FAD-bd"/>
</dbReference>
<evidence type="ECO:0000256" key="3">
    <source>
        <dbReference type="ARBA" id="ARBA00023002"/>
    </source>
</evidence>